<gene>
    <name evidence="2" type="ORF">AB8O55_16825</name>
</gene>
<comment type="caution">
    <text evidence="2">The sequence shown here is derived from an EMBL/GenBank/DDBJ whole genome shotgun (WGS) entry which is preliminary data.</text>
</comment>
<dbReference type="RefSeq" id="WP_345364388.1">
    <property type="nucleotide sequence ID" value="NZ_BAABII010000011.1"/>
</dbReference>
<evidence type="ECO:0000313" key="3">
    <source>
        <dbReference type="Proteomes" id="UP001564626"/>
    </source>
</evidence>
<feature type="region of interest" description="Disordered" evidence="1">
    <location>
        <begin position="80"/>
        <end position="108"/>
    </location>
</feature>
<protein>
    <submittedName>
        <fullName evidence="2">DUF6158 family protein</fullName>
    </submittedName>
</protein>
<reference evidence="2 3" key="1">
    <citation type="submission" date="2024-08" db="EMBL/GenBank/DDBJ databases">
        <title>Genome mining of Saccharopolyspora cebuensis PGLac3 from Nigerian medicinal plant.</title>
        <authorList>
            <person name="Ezeobiora C.E."/>
            <person name="Igbokwe N.H."/>
            <person name="Amin D.H."/>
            <person name="Mendie U.E."/>
        </authorList>
    </citation>
    <scope>NUCLEOTIDE SEQUENCE [LARGE SCALE GENOMIC DNA]</scope>
    <source>
        <strain evidence="2 3">PGLac3</strain>
    </source>
</reference>
<proteinExistence type="predicted"/>
<feature type="compositionally biased region" description="Basic and acidic residues" evidence="1">
    <location>
        <begin position="80"/>
        <end position="101"/>
    </location>
</feature>
<evidence type="ECO:0000313" key="2">
    <source>
        <dbReference type="EMBL" id="MEY8041075.1"/>
    </source>
</evidence>
<dbReference type="Proteomes" id="UP001564626">
    <property type="component" value="Unassembled WGS sequence"/>
</dbReference>
<dbReference type="InterPro" id="IPR046156">
    <property type="entry name" value="DUF6158"/>
</dbReference>
<sequence>MVVPLRVYWVLSCRRCTRGVPAAEWLEGVMSMTTGVPGEELSDEVLRQELKHLHETRHDTFLHGSPDSLREHTARTFELEQEYLRRHPDREVDPRRTREGARGAPHHA</sequence>
<organism evidence="2 3">
    <name type="scientific">Saccharopolyspora cebuensis</name>
    <dbReference type="NCBI Taxonomy" id="418759"/>
    <lineage>
        <taxon>Bacteria</taxon>
        <taxon>Bacillati</taxon>
        <taxon>Actinomycetota</taxon>
        <taxon>Actinomycetes</taxon>
        <taxon>Pseudonocardiales</taxon>
        <taxon>Pseudonocardiaceae</taxon>
        <taxon>Saccharopolyspora</taxon>
    </lineage>
</organism>
<name>A0ABV4CIZ3_9PSEU</name>
<dbReference type="Pfam" id="PF19655">
    <property type="entry name" value="DUF6158"/>
    <property type="match status" value="1"/>
</dbReference>
<accession>A0ABV4CIZ3</accession>
<keyword evidence="3" id="KW-1185">Reference proteome</keyword>
<dbReference type="EMBL" id="JBGEHV010000030">
    <property type="protein sequence ID" value="MEY8041075.1"/>
    <property type="molecule type" value="Genomic_DNA"/>
</dbReference>
<evidence type="ECO:0000256" key="1">
    <source>
        <dbReference type="SAM" id="MobiDB-lite"/>
    </source>
</evidence>